<evidence type="ECO:0000313" key="2">
    <source>
        <dbReference type="EMBL" id="MDA7425745.1"/>
    </source>
</evidence>
<organism evidence="2 3">
    <name type="scientific">Thalassococcus lentus</name>
    <dbReference type="NCBI Taxonomy" id="1210524"/>
    <lineage>
        <taxon>Bacteria</taxon>
        <taxon>Pseudomonadati</taxon>
        <taxon>Pseudomonadota</taxon>
        <taxon>Alphaproteobacteria</taxon>
        <taxon>Rhodobacterales</taxon>
        <taxon>Roseobacteraceae</taxon>
        <taxon>Thalassococcus</taxon>
    </lineage>
</organism>
<dbReference type="RefSeq" id="WP_271433101.1">
    <property type="nucleotide sequence ID" value="NZ_JAQIOY010000004.1"/>
</dbReference>
<gene>
    <name evidence="2" type="ORF">PFY00_13515</name>
</gene>
<evidence type="ECO:0000313" key="3">
    <source>
        <dbReference type="Proteomes" id="UP001210720"/>
    </source>
</evidence>
<evidence type="ECO:0008006" key="4">
    <source>
        <dbReference type="Google" id="ProtNLM"/>
    </source>
</evidence>
<accession>A0ABT4XUW1</accession>
<proteinExistence type="predicted"/>
<dbReference type="EMBL" id="JAQIOY010000004">
    <property type="protein sequence ID" value="MDA7425745.1"/>
    <property type="molecule type" value="Genomic_DNA"/>
</dbReference>
<comment type="caution">
    <text evidence="2">The sequence shown here is derived from an EMBL/GenBank/DDBJ whole genome shotgun (WGS) entry which is preliminary data.</text>
</comment>
<feature type="transmembrane region" description="Helical" evidence="1">
    <location>
        <begin position="103"/>
        <end position="128"/>
    </location>
</feature>
<feature type="transmembrane region" description="Helical" evidence="1">
    <location>
        <begin position="70"/>
        <end position="91"/>
    </location>
</feature>
<feature type="transmembrane region" description="Helical" evidence="1">
    <location>
        <begin position="30"/>
        <end position="50"/>
    </location>
</feature>
<sequence>MSGDFAEDDVSKFVRATERLKYNNNKWVKAAAFVPFLGTAVQSVLDFANLRSKFLVERTMAEAGVPTSKVLGSVLTGLVALLVLVFLAFILNPFDASGSGAKLIFSVLLVGLAVVLVPMIATGFAVLIGTLGHMRGKGEKGFILNSNLAHLAKRNIFSPKE</sequence>
<dbReference type="Proteomes" id="UP001210720">
    <property type="component" value="Unassembled WGS sequence"/>
</dbReference>
<keyword evidence="1" id="KW-0472">Membrane</keyword>
<protein>
    <recommendedName>
        <fullName evidence="4">Holin-X, holin superfamily III</fullName>
    </recommendedName>
</protein>
<keyword evidence="3" id="KW-1185">Reference proteome</keyword>
<evidence type="ECO:0000256" key="1">
    <source>
        <dbReference type="SAM" id="Phobius"/>
    </source>
</evidence>
<reference evidence="2 3" key="1">
    <citation type="submission" date="2023-01" db="EMBL/GenBank/DDBJ databases">
        <title>Thalassococcus onchidii sp. nov., isolated from a marine invertebrate from the South China Sea.</title>
        <authorList>
            <person name="Xu S."/>
            <person name="Liu Z."/>
            <person name="Xu Y."/>
        </authorList>
    </citation>
    <scope>NUCLEOTIDE SEQUENCE [LARGE SCALE GENOMIC DNA]</scope>
    <source>
        <strain evidence="2 3">KCTC 32084</strain>
    </source>
</reference>
<keyword evidence="1" id="KW-1133">Transmembrane helix</keyword>
<name>A0ABT4XUW1_9RHOB</name>
<keyword evidence="1" id="KW-0812">Transmembrane</keyword>